<dbReference type="Proteomes" id="UP000018208">
    <property type="component" value="Unassembled WGS sequence"/>
</dbReference>
<dbReference type="GeneID" id="94295396"/>
<dbReference type="RefSeq" id="XP_067766618.1">
    <property type="nucleotide sequence ID" value="XM_067905301.1"/>
</dbReference>
<name>A0A9P8LWY9_9EUKA</name>
<dbReference type="Gene3D" id="3.20.20.80">
    <property type="entry name" value="Glycosidases"/>
    <property type="match status" value="1"/>
</dbReference>
<dbReference type="OrthoDB" id="428480at2759"/>
<protein>
    <recommendedName>
        <fullName evidence="3">beta-N-acetylhexosaminidase</fullName>
        <ecNumber evidence="3">3.2.1.52</ecNumber>
    </recommendedName>
</protein>
<dbReference type="SUPFAM" id="SSF51445">
    <property type="entry name" value="(Trans)glycosidases"/>
    <property type="match status" value="1"/>
</dbReference>
<evidence type="ECO:0000259" key="7">
    <source>
        <dbReference type="Pfam" id="PF00728"/>
    </source>
</evidence>
<dbReference type="EMBL" id="AUWU02000002">
    <property type="protein sequence ID" value="KAH0575845.1"/>
    <property type="molecule type" value="Genomic_DNA"/>
</dbReference>
<dbReference type="InterPro" id="IPR015883">
    <property type="entry name" value="Glyco_hydro_20_cat"/>
</dbReference>
<dbReference type="Pfam" id="PF00728">
    <property type="entry name" value="Glyco_hydro_20"/>
    <property type="match status" value="1"/>
</dbReference>
<comment type="catalytic activity">
    <reaction evidence="1">
        <text>Hydrolysis of terminal non-reducing N-acetyl-D-hexosamine residues in N-acetyl-beta-D-hexosaminides.</text>
        <dbReference type="EC" id="3.2.1.52"/>
    </reaction>
</comment>
<dbReference type="InterPro" id="IPR025705">
    <property type="entry name" value="Beta_hexosaminidase_sua/sub"/>
</dbReference>
<keyword evidence="9" id="KW-1185">Reference proteome</keyword>
<dbReference type="InterPro" id="IPR017853">
    <property type="entry name" value="GH"/>
</dbReference>
<gene>
    <name evidence="8" type="ORF">SS50377_21373</name>
</gene>
<feature type="signal peptide" evidence="6">
    <location>
        <begin position="1"/>
        <end position="17"/>
    </location>
</feature>
<feature type="domain" description="Glycoside hydrolase family 20 catalytic" evidence="7">
    <location>
        <begin position="146"/>
        <end position="346"/>
    </location>
</feature>
<evidence type="ECO:0000256" key="5">
    <source>
        <dbReference type="PIRSR" id="PIRSR625705-1"/>
    </source>
</evidence>
<feature type="active site" description="Proton donor" evidence="5">
    <location>
        <position position="288"/>
    </location>
</feature>
<evidence type="ECO:0000313" key="8">
    <source>
        <dbReference type="EMBL" id="KAH0575845.1"/>
    </source>
</evidence>
<evidence type="ECO:0000256" key="2">
    <source>
        <dbReference type="ARBA" id="ARBA00006285"/>
    </source>
</evidence>
<evidence type="ECO:0000313" key="9">
    <source>
        <dbReference type="Proteomes" id="UP000018208"/>
    </source>
</evidence>
<proteinExistence type="inferred from homology"/>
<dbReference type="PRINTS" id="PR00738">
    <property type="entry name" value="GLHYDRLASE20"/>
</dbReference>
<evidence type="ECO:0000256" key="3">
    <source>
        <dbReference type="ARBA" id="ARBA00012663"/>
    </source>
</evidence>
<keyword evidence="6" id="KW-0732">Signal</keyword>
<evidence type="ECO:0000256" key="4">
    <source>
        <dbReference type="ARBA" id="ARBA00022801"/>
    </source>
</evidence>
<evidence type="ECO:0000256" key="6">
    <source>
        <dbReference type="SAM" id="SignalP"/>
    </source>
</evidence>
<dbReference type="GO" id="GO:0005975">
    <property type="term" value="P:carbohydrate metabolic process"/>
    <property type="evidence" value="ECO:0007669"/>
    <property type="project" value="InterPro"/>
</dbReference>
<dbReference type="EC" id="3.2.1.52" evidence="3"/>
<dbReference type="GO" id="GO:0016020">
    <property type="term" value="C:membrane"/>
    <property type="evidence" value="ECO:0007669"/>
    <property type="project" value="TreeGrafter"/>
</dbReference>
<dbReference type="GO" id="GO:0004563">
    <property type="term" value="F:beta-N-acetylhexosaminidase activity"/>
    <property type="evidence" value="ECO:0007669"/>
    <property type="project" value="UniProtKB-EC"/>
</dbReference>
<comment type="caution">
    <text evidence="8">The sequence shown here is derived from an EMBL/GenBank/DDBJ whole genome shotgun (WGS) entry which is preliminary data.</text>
</comment>
<dbReference type="PANTHER" id="PTHR22600">
    <property type="entry name" value="BETA-HEXOSAMINIDASE"/>
    <property type="match status" value="1"/>
</dbReference>
<organism evidence="8 9">
    <name type="scientific">Spironucleus salmonicida</name>
    <dbReference type="NCBI Taxonomy" id="348837"/>
    <lineage>
        <taxon>Eukaryota</taxon>
        <taxon>Metamonada</taxon>
        <taxon>Diplomonadida</taxon>
        <taxon>Hexamitidae</taxon>
        <taxon>Hexamitinae</taxon>
        <taxon>Spironucleus</taxon>
    </lineage>
</organism>
<comment type="similarity">
    <text evidence="2">Belongs to the glycosyl hydrolase 20 family.</text>
</comment>
<keyword evidence="4" id="KW-0378">Hydrolase</keyword>
<reference evidence="8 9" key="1">
    <citation type="journal article" date="2014" name="PLoS Genet.">
        <title>The Genome of Spironucleus salmonicida Highlights a Fish Pathogen Adapted to Fluctuating Environments.</title>
        <authorList>
            <person name="Xu F."/>
            <person name="Jerlstrom-Hultqvist J."/>
            <person name="Einarsson E."/>
            <person name="Astvaldsson A."/>
            <person name="Svard S.G."/>
            <person name="Andersson J.O."/>
        </authorList>
    </citation>
    <scope>NUCLEOTIDE SEQUENCE [LARGE SCALE GENOMIC DNA]</scope>
    <source>
        <strain evidence="8 9">ATCC 50377</strain>
    </source>
</reference>
<evidence type="ECO:0000256" key="1">
    <source>
        <dbReference type="ARBA" id="ARBA00001231"/>
    </source>
</evidence>
<dbReference type="GO" id="GO:0030203">
    <property type="term" value="P:glycosaminoglycan metabolic process"/>
    <property type="evidence" value="ECO:0007669"/>
    <property type="project" value="TreeGrafter"/>
</dbReference>
<dbReference type="InterPro" id="IPR029018">
    <property type="entry name" value="Hex-like_dom2"/>
</dbReference>
<feature type="chain" id="PRO_5040154421" description="beta-N-acetylhexosaminidase" evidence="6">
    <location>
        <begin position="18"/>
        <end position="465"/>
    </location>
</feature>
<dbReference type="SUPFAM" id="SSF55545">
    <property type="entry name" value="beta-N-acetylhexosaminidase-like domain"/>
    <property type="match status" value="1"/>
</dbReference>
<dbReference type="AlphaFoldDB" id="A0A9P8LWY9"/>
<dbReference type="PANTHER" id="PTHR22600:SF57">
    <property type="entry name" value="BETA-N-ACETYLHEXOSAMINIDASE"/>
    <property type="match status" value="1"/>
</dbReference>
<dbReference type="KEGG" id="ssao:94295396"/>
<accession>A0A9P8LWY9</accession>
<sequence length="465" mass="52872">MLTTKSTFLQMLLLSLCILPQPQKQVLMPSQYYITSLTLNPDTKYFDTASRVFEEFVPAIFPKGKCTKDSSPVVLYIKYNQHDSEDYYSINVEKKSIILDITSVSKLSLALSTLAQLISAPIDQYYEQGIYTIQEQILTDSPQSDFRSLKIDSATHFLPVVAIKRQILAAALAKMNIVGIVLGNEYAVAVETTLKNSSYYMGKKYVHSKKDLQSIINYGNLLGISIYFEIDFLKASEIISKSKPEILADCTKNFLLHPFNTHTYEVITEIVQAVQPELMKYFHIGNSENVFSCWKEDAMINQYVQQHQITFKDLHKAFIQNITDIIKNIAPNSIIIQYQEALESQIEVDLIEAESSQITNTNAFHSFNFQLALSTPGKYRIYWQDTYLDFLAQNTTKNCAYLDGKFTDEGNLDQRIWPRASAISEISWSGKQDINQAEIRNFSCYLRYLGVKSGLVGTGKPCMGE</sequence>